<feature type="compositionally biased region" description="Low complexity" evidence="1">
    <location>
        <begin position="805"/>
        <end position="833"/>
    </location>
</feature>
<dbReference type="EMBL" id="CAUYUJ010018431">
    <property type="protein sequence ID" value="CAK0883573.1"/>
    <property type="molecule type" value="Genomic_DNA"/>
</dbReference>
<organism evidence="2 3">
    <name type="scientific">Prorocentrum cordatum</name>
    <dbReference type="NCBI Taxonomy" id="2364126"/>
    <lineage>
        <taxon>Eukaryota</taxon>
        <taxon>Sar</taxon>
        <taxon>Alveolata</taxon>
        <taxon>Dinophyceae</taxon>
        <taxon>Prorocentrales</taxon>
        <taxon>Prorocentraceae</taxon>
        <taxon>Prorocentrum</taxon>
    </lineage>
</organism>
<feature type="compositionally biased region" description="Polar residues" evidence="1">
    <location>
        <begin position="13"/>
        <end position="22"/>
    </location>
</feature>
<reference evidence="2" key="1">
    <citation type="submission" date="2023-10" db="EMBL/GenBank/DDBJ databases">
        <authorList>
            <person name="Chen Y."/>
            <person name="Shah S."/>
            <person name="Dougan E. K."/>
            <person name="Thang M."/>
            <person name="Chan C."/>
        </authorList>
    </citation>
    <scope>NUCLEOTIDE SEQUENCE [LARGE SCALE GENOMIC DNA]</scope>
</reference>
<evidence type="ECO:0000313" key="3">
    <source>
        <dbReference type="Proteomes" id="UP001189429"/>
    </source>
</evidence>
<keyword evidence="3" id="KW-1185">Reference proteome</keyword>
<proteinExistence type="predicted"/>
<feature type="compositionally biased region" description="Low complexity" evidence="1">
    <location>
        <begin position="32"/>
        <end position="49"/>
    </location>
</feature>
<feature type="compositionally biased region" description="Basic residues" evidence="1">
    <location>
        <begin position="626"/>
        <end position="637"/>
    </location>
</feature>
<feature type="region of interest" description="Disordered" evidence="1">
    <location>
        <begin position="849"/>
        <end position="881"/>
    </location>
</feature>
<accession>A0ABN9WBC4</accession>
<protein>
    <submittedName>
        <fullName evidence="2">Uncharacterized protein</fullName>
    </submittedName>
</protein>
<feature type="compositionally biased region" description="Basic and acidic residues" evidence="1">
    <location>
        <begin position="849"/>
        <end position="858"/>
    </location>
</feature>
<feature type="region of interest" description="Disordered" evidence="1">
    <location>
        <begin position="626"/>
        <end position="666"/>
    </location>
</feature>
<dbReference type="Proteomes" id="UP001189429">
    <property type="component" value="Unassembled WGS sequence"/>
</dbReference>
<feature type="region of interest" description="Disordered" evidence="1">
    <location>
        <begin position="1"/>
        <end position="49"/>
    </location>
</feature>
<feature type="compositionally biased region" description="Basic residues" evidence="1">
    <location>
        <begin position="791"/>
        <end position="802"/>
    </location>
</feature>
<feature type="region of interest" description="Disordered" evidence="1">
    <location>
        <begin position="723"/>
        <end position="835"/>
    </location>
</feature>
<feature type="compositionally biased region" description="Basic residues" evidence="1">
    <location>
        <begin position="723"/>
        <end position="732"/>
    </location>
</feature>
<feature type="compositionally biased region" description="Polar residues" evidence="1">
    <location>
        <begin position="642"/>
        <end position="656"/>
    </location>
</feature>
<sequence>MGEKRLNARAARNDQSLATSRGTKTDADGRAAPEGGAAGEGPRPGAAPPEELAEELAAMALPGWEPRARAPAPGPKVLEVTEDNILTYAQGEYSLISVDLRCAFSEPLAARVEACFRDEVMSCFAVRRELINYKKVCLHLWQTGSAVEKDLRQLSSFFYSDVLEGGLSTGRHGEECATEPRRQRYCEIANAMQECKGAMAAIWDARYFGKVICNLPRHPGSGVPWKFEELPRSLEVWKSLEQARQFLRNQTALDAYLASRYNRSWSDRHLVQSPLATEGLRQLMAAVEGACLGLPGPAVRYVELVLTSCASPTIARGAAKAMAIRSALRRYCGALGEVVAGAEEALAEAAALRAGSDPESSALSPGLRLFAQKYARLLSGVLPVVREMLRWLGPSPKTRSGRHGSERRFVSGSRGAAAFVPRGFPDMMQPFLGVASVGWPRSAQPRPGEEVNLKVCDQWQCEECGLLRGDGEDVWELVGRLRPAAVFLDFDRTLATTRAGGSPLEGNHSVDIETFLAAKGVSVQRVRCIKREALRNKADAITEEMAALDPSSVGVFVDDDIRELTDPLLKPLVEAGRLKRLLFVRAGGKDTCYGAKSFDRAECYGAKSFDSPYEREPELIEAAHRHGRGHLHLRASPHPRGESSSGPVGTAEQPSPTEGRKLEGAGSPGALGACAPCLLQQPARRVRHRASARAAWSRRLVAASLAGPARVRLRWNPCTAHRATARGARRRSHDGASDVSGVASGPAAGEPGTVSPLATPPPCRGAPGDRSASVADAGVPGGPSVSSRPSAIRRHSQVHRGPSRASLANAAAEQKAAALARHSPGTTPTAAAPWTDHSELMECLAELGMRPKTEDPTSGRRSTASSSTSAGAAVQLQGVLH</sequence>
<name>A0ABN9WBC4_9DINO</name>
<evidence type="ECO:0000313" key="2">
    <source>
        <dbReference type="EMBL" id="CAK0883573.1"/>
    </source>
</evidence>
<comment type="caution">
    <text evidence="2">The sequence shown here is derived from an EMBL/GenBank/DDBJ whole genome shotgun (WGS) entry which is preliminary data.</text>
</comment>
<gene>
    <name evidence="2" type="ORF">PCOR1329_LOCUS65760</name>
</gene>
<evidence type="ECO:0000256" key="1">
    <source>
        <dbReference type="SAM" id="MobiDB-lite"/>
    </source>
</evidence>
<feature type="compositionally biased region" description="Low complexity" evidence="1">
    <location>
        <begin position="859"/>
        <end position="873"/>
    </location>
</feature>